<proteinExistence type="predicted"/>
<reference evidence="2" key="1">
    <citation type="submission" date="2016-08" db="EMBL/GenBank/DDBJ databases">
        <title>Complete Genome Seqeunce of Paenibacillus sp. BIHB 4019 from tea rhizoplane.</title>
        <authorList>
            <person name="Thakur R."/>
            <person name="Swarnkar M.K."/>
            <person name="Gulati A."/>
        </authorList>
    </citation>
    <scope>NUCLEOTIDE SEQUENCE [LARGE SCALE GENOMIC DNA]</scope>
    <source>
        <strain evidence="2">BIHB4019</strain>
    </source>
</reference>
<dbReference type="RefSeq" id="WP_099518930.1">
    <property type="nucleotide sequence ID" value="NZ_CP016808.1"/>
</dbReference>
<dbReference type="AlphaFoldDB" id="A0A1B2DJ61"/>
<accession>A0A1B2DJ61</accession>
<sequence length="96" mass="10940">MKDTINKVVALAMGIAVTGKEQVEKTIDELVQKGQVSKEESKTLTESLVQKGEEMRQRMEELAQERVKAILSEKQIATKDDIQRIEKRLDALEQQQ</sequence>
<dbReference type="NCBIfam" id="NF047773">
    <property type="entry name" value="phas_rel_Lepto"/>
    <property type="match status" value="1"/>
</dbReference>
<feature type="coiled-coil region" evidence="1">
    <location>
        <begin position="45"/>
        <end position="95"/>
    </location>
</feature>
<gene>
    <name evidence="2" type="ORF">BBD42_15700</name>
</gene>
<keyword evidence="1" id="KW-0175">Coiled coil</keyword>
<evidence type="ECO:0000313" key="2">
    <source>
        <dbReference type="EMBL" id="ANY67748.1"/>
    </source>
</evidence>
<name>A0A1B2DJ61_9BACL</name>
<evidence type="ECO:0008006" key="3">
    <source>
        <dbReference type="Google" id="ProtNLM"/>
    </source>
</evidence>
<evidence type="ECO:0000256" key="1">
    <source>
        <dbReference type="SAM" id="Coils"/>
    </source>
</evidence>
<protein>
    <recommendedName>
        <fullName evidence="3">Polyhydroxyalkanoate synthesis regulator</fullName>
    </recommendedName>
</protein>
<dbReference type="EMBL" id="CP016808">
    <property type="protein sequence ID" value="ANY67748.1"/>
    <property type="molecule type" value="Genomic_DNA"/>
</dbReference>
<organism evidence="2">
    <name type="scientific">Paenibacillus sp. BIHB 4019</name>
    <dbReference type="NCBI Taxonomy" id="1870819"/>
    <lineage>
        <taxon>Bacteria</taxon>
        <taxon>Bacillati</taxon>
        <taxon>Bacillota</taxon>
        <taxon>Bacilli</taxon>
        <taxon>Bacillales</taxon>
        <taxon>Paenibacillaceae</taxon>
        <taxon>Paenibacillus</taxon>
    </lineage>
</organism>